<name>A0A1J6KIA0_NICAT</name>
<organism evidence="1 2">
    <name type="scientific">Nicotiana attenuata</name>
    <name type="common">Coyote tobacco</name>
    <dbReference type="NCBI Taxonomy" id="49451"/>
    <lineage>
        <taxon>Eukaryota</taxon>
        <taxon>Viridiplantae</taxon>
        <taxon>Streptophyta</taxon>
        <taxon>Embryophyta</taxon>
        <taxon>Tracheophyta</taxon>
        <taxon>Spermatophyta</taxon>
        <taxon>Magnoliopsida</taxon>
        <taxon>eudicotyledons</taxon>
        <taxon>Gunneridae</taxon>
        <taxon>Pentapetalae</taxon>
        <taxon>asterids</taxon>
        <taxon>lamiids</taxon>
        <taxon>Solanales</taxon>
        <taxon>Solanaceae</taxon>
        <taxon>Nicotianoideae</taxon>
        <taxon>Nicotianeae</taxon>
        <taxon>Nicotiana</taxon>
    </lineage>
</organism>
<sequence>MDYAPVVVNDICYAYEDESLDISCVEPTPYDQFFIKIEVEFRKLPDKMKIMPIAMQLLIVAQSYKNVGYNGSAVYDHEYMFYRMWLCADKIVNEPHNRNKKILPMKKNLTIPLFVLVHMNTVEFKAIPAGNKYVERLEKVKIEETKFGSECVPWKLFDELVSCEEGLSSLPGCVALLAASRCEFRI</sequence>
<dbReference type="AlphaFoldDB" id="A0A1J6KIA0"/>
<gene>
    <name evidence="1" type="ORF">A4A49_51887</name>
</gene>
<evidence type="ECO:0000313" key="2">
    <source>
        <dbReference type="Proteomes" id="UP000187609"/>
    </source>
</evidence>
<protein>
    <submittedName>
        <fullName evidence="1">Uncharacterized protein</fullName>
    </submittedName>
</protein>
<evidence type="ECO:0000313" key="1">
    <source>
        <dbReference type="EMBL" id="OIT28372.1"/>
    </source>
</evidence>
<dbReference type="EMBL" id="MJEQ01002090">
    <property type="protein sequence ID" value="OIT28372.1"/>
    <property type="molecule type" value="Genomic_DNA"/>
</dbReference>
<proteinExistence type="predicted"/>
<comment type="caution">
    <text evidence="1">The sequence shown here is derived from an EMBL/GenBank/DDBJ whole genome shotgun (WGS) entry which is preliminary data.</text>
</comment>
<keyword evidence="2" id="KW-1185">Reference proteome</keyword>
<accession>A0A1J6KIA0</accession>
<dbReference type="Gramene" id="OIT28372">
    <property type="protein sequence ID" value="OIT28372"/>
    <property type="gene ID" value="A4A49_51887"/>
</dbReference>
<reference evidence="1" key="1">
    <citation type="submission" date="2016-11" db="EMBL/GenBank/DDBJ databases">
        <title>The genome of Nicotiana attenuata.</title>
        <authorList>
            <person name="Xu S."/>
            <person name="Brockmoeller T."/>
            <person name="Gaquerel E."/>
            <person name="Navarro A."/>
            <person name="Kuhl H."/>
            <person name="Gase K."/>
            <person name="Ling Z."/>
            <person name="Zhou W."/>
            <person name="Kreitzer C."/>
            <person name="Stanke M."/>
            <person name="Tang H."/>
            <person name="Lyons E."/>
            <person name="Pandey P."/>
            <person name="Pandey S.P."/>
            <person name="Timmermann B."/>
            <person name="Baldwin I.T."/>
        </authorList>
    </citation>
    <scope>NUCLEOTIDE SEQUENCE [LARGE SCALE GENOMIC DNA]</scope>
    <source>
        <strain evidence="1">UT</strain>
    </source>
</reference>
<dbReference type="Proteomes" id="UP000187609">
    <property type="component" value="Unassembled WGS sequence"/>
</dbReference>